<dbReference type="AlphaFoldDB" id="A0A6J1NQJ9"/>
<keyword evidence="1" id="KW-1185">Reference proteome</keyword>
<dbReference type="Proteomes" id="UP001652582">
    <property type="component" value="Chromosome 27"/>
</dbReference>
<proteinExistence type="predicted"/>
<gene>
    <name evidence="2" type="primary">LOC112052516</name>
</gene>
<dbReference type="RefSeq" id="XP_023947397.2">
    <property type="nucleotide sequence ID" value="XM_024091629.2"/>
</dbReference>
<organism evidence="1 2">
    <name type="scientific">Bicyclus anynana</name>
    <name type="common">Squinting bush brown butterfly</name>
    <dbReference type="NCBI Taxonomy" id="110368"/>
    <lineage>
        <taxon>Eukaryota</taxon>
        <taxon>Metazoa</taxon>
        <taxon>Ecdysozoa</taxon>
        <taxon>Arthropoda</taxon>
        <taxon>Hexapoda</taxon>
        <taxon>Insecta</taxon>
        <taxon>Pterygota</taxon>
        <taxon>Neoptera</taxon>
        <taxon>Endopterygota</taxon>
        <taxon>Lepidoptera</taxon>
        <taxon>Glossata</taxon>
        <taxon>Ditrysia</taxon>
        <taxon>Papilionoidea</taxon>
        <taxon>Nymphalidae</taxon>
        <taxon>Satyrinae</taxon>
        <taxon>Satyrini</taxon>
        <taxon>Mycalesina</taxon>
        <taxon>Bicyclus</taxon>
    </lineage>
</organism>
<protein>
    <submittedName>
        <fullName evidence="2">Uncharacterized protein LOC112052516</fullName>
    </submittedName>
</protein>
<evidence type="ECO:0000313" key="1">
    <source>
        <dbReference type="Proteomes" id="UP001652582"/>
    </source>
</evidence>
<dbReference type="GeneID" id="112052516"/>
<evidence type="ECO:0000313" key="2">
    <source>
        <dbReference type="RefSeq" id="XP_023947397.2"/>
    </source>
</evidence>
<dbReference type="OrthoDB" id="7434236at2759"/>
<dbReference type="KEGG" id="bany:112052516"/>
<sequence>MLAYVVFQMKIIIILIRNNGKVDNNFLSTNMNVKYFVIIIYLGTLKIVINCKNMSKSDTNGAKLHLKFEHVKKVCANRDSICKSNDTRICTERVFGGKSDYLDFENACYLFLYNMCDDFEREYSIVSSGTCVEYFKSRRHYLPQETVKVGSTKKALRSGTKMFSPLYEVETAFDLHTCPLSCPPVYSPVCVNVNRGHGLYFKYFTFVNHCVGDLYYCRHWEEFMPPPGETELVKSSTLSWSLCAANRYIQFARFTEVTSSMGHYGWLAGDYRPTQILKPHQRNPLFG</sequence>
<reference evidence="2" key="1">
    <citation type="submission" date="2025-08" db="UniProtKB">
        <authorList>
            <consortium name="RefSeq"/>
        </authorList>
    </citation>
    <scope>IDENTIFICATION</scope>
</reference>
<accession>A0A6J1NQJ9</accession>
<name>A0A6J1NQJ9_BICAN</name>
<dbReference type="Gene3D" id="3.30.60.30">
    <property type="match status" value="1"/>
</dbReference>